<feature type="transmembrane region" description="Helical" evidence="8">
    <location>
        <begin position="254"/>
        <end position="276"/>
    </location>
</feature>
<evidence type="ECO:0000313" key="12">
    <source>
        <dbReference type="Proteomes" id="UP000824190"/>
    </source>
</evidence>
<dbReference type="NCBIfam" id="NF047720">
    <property type="entry name" value="ThrSerExpThrE"/>
    <property type="match status" value="1"/>
</dbReference>
<dbReference type="PANTHER" id="PTHR34390">
    <property type="entry name" value="UPF0442 PROTEIN YJJB-RELATED"/>
    <property type="match status" value="1"/>
</dbReference>
<dbReference type="InterPro" id="IPR010619">
    <property type="entry name" value="ThrE-like_N"/>
</dbReference>
<feature type="compositionally biased region" description="Basic and acidic residues" evidence="7">
    <location>
        <begin position="1"/>
        <end position="11"/>
    </location>
</feature>
<dbReference type="GO" id="GO:0015744">
    <property type="term" value="P:succinate transport"/>
    <property type="evidence" value="ECO:0007669"/>
    <property type="project" value="TreeGrafter"/>
</dbReference>
<sequence length="558" mass="59182">MDADRADRKGEGSSVGRVTDRITSLRNRAYDLISGGNKSTIDTIRTAPPPSPLAPVNLTDPDEVHRVMDTAARIGDLLLASGTSNTDTRAQIRAVTSSYGLYGCHVDITLNTITIYTSNNGTSSPINTFRVVRSVNTDFSRLTEVDRLVRSIVNGATELELARRILDDIETSPPPYRIRWATMSWGGFAGSVALMLGGEPLVALIATITTVIIMAANVWLASKSLPLFFQNFFGGIIATMPAALSYNFARAMDIYLSPSLIIASCIVAMLAGLTLVQALQDGVTGAPVTSSARFYETVLMTGGIISGIGVGLVVTGELGMTLPPLDTSSTQGTFGGAAIQVLGGVGAAMFFALASFCARRALVIATVTSLIAYSFYRLILLESGLGAITSAGITAAFVGLAGGLLSRRYLIPPQITAIVGITPLLPGLALYRGMYSMLSDQFVFGISNLGVALATATALAAGVVLGEWVARRLRRPRILYRHNDLRRPPARRARGRRGPGTGTGKGSGEERPAGPAHWTVRRQRRRGTPWLPDPFGDRRRKARKSEPGADGAADAQSG</sequence>
<dbReference type="PANTHER" id="PTHR34390:SF2">
    <property type="entry name" value="SUCCINATE TRANSPORTER SUBUNIT YJJP-RELATED"/>
    <property type="match status" value="1"/>
</dbReference>
<comment type="caution">
    <text evidence="11">The sequence shown here is derived from an EMBL/GenBank/DDBJ whole genome shotgun (WGS) entry which is preliminary data.</text>
</comment>
<evidence type="ECO:0000256" key="4">
    <source>
        <dbReference type="ARBA" id="ARBA00022989"/>
    </source>
</evidence>
<evidence type="ECO:0000256" key="6">
    <source>
        <dbReference type="ARBA" id="ARBA00034125"/>
    </source>
</evidence>
<organism evidence="11 12">
    <name type="scientific">Candidatus Corynebacterium avicola</name>
    <dbReference type="NCBI Taxonomy" id="2838527"/>
    <lineage>
        <taxon>Bacteria</taxon>
        <taxon>Bacillati</taxon>
        <taxon>Actinomycetota</taxon>
        <taxon>Actinomycetes</taxon>
        <taxon>Mycobacteriales</taxon>
        <taxon>Corynebacteriaceae</taxon>
        <taxon>Corynebacterium</taxon>
    </lineage>
</organism>
<feature type="transmembrane region" description="Helical" evidence="8">
    <location>
        <begin position="202"/>
        <end position="220"/>
    </location>
</feature>
<dbReference type="Pfam" id="PF06738">
    <property type="entry name" value="ThrE"/>
    <property type="match status" value="1"/>
</dbReference>
<comment type="subcellular location">
    <subcellularLocation>
        <location evidence="1">Cell membrane</location>
        <topology evidence="1">Multi-pass membrane protein</topology>
    </subcellularLocation>
</comment>
<keyword evidence="3 8" id="KW-0812">Transmembrane</keyword>
<feature type="domain" description="Threonine/Serine exporter ThrE" evidence="10">
    <location>
        <begin position="347"/>
        <end position="467"/>
    </location>
</feature>
<feature type="transmembrane region" description="Helical" evidence="8">
    <location>
        <begin position="385"/>
        <end position="405"/>
    </location>
</feature>
<accession>A0A9D1RQY8</accession>
<evidence type="ECO:0000259" key="10">
    <source>
        <dbReference type="Pfam" id="PF12821"/>
    </source>
</evidence>
<dbReference type="InterPro" id="IPR024528">
    <property type="entry name" value="ThrE_2"/>
</dbReference>
<feature type="region of interest" description="Disordered" evidence="7">
    <location>
        <begin position="1"/>
        <end position="20"/>
    </location>
</feature>
<dbReference type="Proteomes" id="UP000824190">
    <property type="component" value="Unassembled WGS sequence"/>
</dbReference>
<feature type="compositionally biased region" description="Basic residues" evidence="7">
    <location>
        <begin position="488"/>
        <end position="497"/>
    </location>
</feature>
<protein>
    <submittedName>
        <fullName evidence="11">Threonine/serine exporter family protein</fullName>
    </submittedName>
</protein>
<evidence type="ECO:0000256" key="3">
    <source>
        <dbReference type="ARBA" id="ARBA00022692"/>
    </source>
</evidence>
<gene>
    <name evidence="11" type="ORF">H9870_11090</name>
</gene>
<dbReference type="GO" id="GO:0005886">
    <property type="term" value="C:plasma membrane"/>
    <property type="evidence" value="ECO:0007669"/>
    <property type="project" value="UniProtKB-SubCell"/>
</dbReference>
<feature type="transmembrane region" description="Helical" evidence="8">
    <location>
        <begin position="417"/>
        <end position="434"/>
    </location>
</feature>
<dbReference type="EMBL" id="DXGC01000091">
    <property type="protein sequence ID" value="HIW92192.1"/>
    <property type="molecule type" value="Genomic_DNA"/>
</dbReference>
<dbReference type="AlphaFoldDB" id="A0A9D1RQY8"/>
<feature type="transmembrane region" description="Helical" evidence="8">
    <location>
        <begin position="361"/>
        <end position="379"/>
    </location>
</feature>
<evidence type="ECO:0000313" key="11">
    <source>
        <dbReference type="EMBL" id="HIW92192.1"/>
    </source>
</evidence>
<dbReference type="GO" id="GO:0022857">
    <property type="term" value="F:transmembrane transporter activity"/>
    <property type="evidence" value="ECO:0007669"/>
    <property type="project" value="InterPro"/>
</dbReference>
<evidence type="ECO:0000259" key="9">
    <source>
        <dbReference type="Pfam" id="PF06738"/>
    </source>
</evidence>
<keyword evidence="5 8" id="KW-0472">Membrane</keyword>
<comment type="similarity">
    <text evidence="6">Belongs to the ThrE exporter (TC 2.A.79) family.</text>
</comment>
<dbReference type="InterPro" id="IPR050539">
    <property type="entry name" value="ThrE_Dicarb/AminoAcid_Exp"/>
</dbReference>
<feature type="transmembrane region" description="Helical" evidence="8">
    <location>
        <begin position="334"/>
        <end position="354"/>
    </location>
</feature>
<keyword evidence="2" id="KW-1003">Cell membrane</keyword>
<name>A0A9D1RQY8_9CORY</name>
<evidence type="ECO:0000256" key="7">
    <source>
        <dbReference type="SAM" id="MobiDB-lite"/>
    </source>
</evidence>
<reference evidence="11" key="1">
    <citation type="journal article" date="2021" name="PeerJ">
        <title>Extensive microbial diversity within the chicken gut microbiome revealed by metagenomics and culture.</title>
        <authorList>
            <person name="Gilroy R."/>
            <person name="Ravi A."/>
            <person name="Getino M."/>
            <person name="Pursley I."/>
            <person name="Horton D.L."/>
            <person name="Alikhan N.F."/>
            <person name="Baker D."/>
            <person name="Gharbi K."/>
            <person name="Hall N."/>
            <person name="Watson M."/>
            <person name="Adriaenssens E.M."/>
            <person name="Foster-Nyarko E."/>
            <person name="Jarju S."/>
            <person name="Secka A."/>
            <person name="Antonio M."/>
            <person name="Oren A."/>
            <person name="Chaudhuri R.R."/>
            <person name="La Ragione R."/>
            <person name="Hildebrand F."/>
            <person name="Pallen M.J."/>
        </authorList>
    </citation>
    <scope>NUCLEOTIDE SEQUENCE</scope>
    <source>
        <strain evidence="11">CHK32-1732</strain>
    </source>
</reference>
<evidence type="ECO:0000256" key="8">
    <source>
        <dbReference type="SAM" id="Phobius"/>
    </source>
</evidence>
<reference evidence="11" key="2">
    <citation type="submission" date="2021-04" db="EMBL/GenBank/DDBJ databases">
        <authorList>
            <person name="Gilroy R."/>
        </authorList>
    </citation>
    <scope>NUCLEOTIDE SEQUENCE</scope>
    <source>
        <strain evidence="11">CHK32-1732</strain>
    </source>
</reference>
<proteinExistence type="inferred from homology"/>
<evidence type="ECO:0000256" key="5">
    <source>
        <dbReference type="ARBA" id="ARBA00023136"/>
    </source>
</evidence>
<dbReference type="Pfam" id="PF12821">
    <property type="entry name" value="ThrE_2"/>
    <property type="match status" value="1"/>
</dbReference>
<keyword evidence="4 8" id="KW-1133">Transmembrane helix</keyword>
<feature type="domain" description="Threonine/serine exporter-like N-terminal" evidence="9">
    <location>
        <begin position="70"/>
        <end position="314"/>
    </location>
</feature>
<evidence type="ECO:0000256" key="1">
    <source>
        <dbReference type="ARBA" id="ARBA00004651"/>
    </source>
</evidence>
<feature type="transmembrane region" description="Helical" evidence="8">
    <location>
        <begin position="297"/>
        <end position="314"/>
    </location>
</feature>
<feature type="region of interest" description="Disordered" evidence="7">
    <location>
        <begin position="38"/>
        <end position="57"/>
    </location>
</feature>
<feature type="transmembrane region" description="Helical" evidence="8">
    <location>
        <begin position="227"/>
        <end position="248"/>
    </location>
</feature>
<feature type="region of interest" description="Disordered" evidence="7">
    <location>
        <begin position="484"/>
        <end position="558"/>
    </location>
</feature>
<evidence type="ECO:0000256" key="2">
    <source>
        <dbReference type="ARBA" id="ARBA00022475"/>
    </source>
</evidence>
<feature type="transmembrane region" description="Helical" evidence="8">
    <location>
        <begin position="446"/>
        <end position="470"/>
    </location>
</feature>